<evidence type="ECO:0000313" key="6">
    <source>
        <dbReference type="Proteomes" id="UP001158045"/>
    </source>
</evidence>
<evidence type="ECO:0000256" key="4">
    <source>
        <dbReference type="NCBIfam" id="TIGR00152"/>
    </source>
</evidence>
<dbReference type="InterPro" id="IPR027417">
    <property type="entry name" value="P-loop_NTPase"/>
</dbReference>
<sequence length="218" mass="24547">MRHTNIMNQIKDTYVVGLTGGIGSGKSTVSKLLIAKGYHVIDADQVSREVVMPETEGLKKIVATFGSDMLDLDGNLDRRKLGDLVFNNPEALKKLNQILHPLIHLRITQKVEALSNEQIVFVDVPLLFETNQSENYNEVLLIYVDDETALSRIVTRDQIDADLALKKIRSQISINTKKTMADFVIENDSGIDALNVALAEYLQNLIIRCINWQKNNER</sequence>
<protein>
    <recommendedName>
        <fullName evidence="3 4">Dephospho-CoA kinase</fullName>
        <ecNumber evidence="3 4">2.7.1.24</ecNumber>
    </recommendedName>
    <alternativeName>
        <fullName evidence="3">Dephosphocoenzyme A kinase</fullName>
    </alternativeName>
</protein>
<keyword evidence="3 5" id="KW-0418">Kinase</keyword>
<dbReference type="RefSeq" id="WP_281094185.1">
    <property type="nucleotide sequence ID" value="NZ_JARYZI010000005.1"/>
</dbReference>
<dbReference type="EC" id="2.7.1.24" evidence="3 4"/>
<comment type="subcellular location">
    <subcellularLocation>
        <location evidence="3">Cytoplasm</location>
    </subcellularLocation>
</comment>
<evidence type="ECO:0000256" key="1">
    <source>
        <dbReference type="ARBA" id="ARBA00022741"/>
    </source>
</evidence>
<keyword evidence="6" id="KW-1185">Reference proteome</keyword>
<dbReference type="EMBL" id="JARYZI010000005">
    <property type="protein sequence ID" value="MDH8678343.1"/>
    <property type="molecule type" value="Genomic_DNA"/>
</dbReference>
<dbReference type="CDD" id="cd02022">
    <property type="entry name" value="DPCK"/>
    <property type="match status" value="1"/>
</dbReference>
<reference evidence="5 6" key="1">
    <citation type="submission" date="2023-04" db="EMBL/GenBank/DDBJ databases">
        <title>Fusibacter bizertensis strain WBS, isolated from littoral bottom sediments of the Arctic seas - biochemical and genomic analysis.</title>
        <authorList>
            <person name="Brioukhanov A.L."/>
        </authorList>
    </citation>
    <scope>NUCLEOTIDE SEQUENCE [LARGE SCALE GENOMIC DNA]</scope>
    <source>
        <strain evidence="5 6">WBS</strain>
    </source>
</reference>
<dbReference type="Pfam" id="PF01121">
    <property type="entry name" value="CoaE"/>
    <property type="match status" value="1"/>
</dbReference>
<comment type="similarity">
    <text evidence="3">Belongs to the CoaE family.</text>
</comment>
<dbReference type="PANTHER" id="PTHR10695">
    <property type="entry name" value="DEPHOSPHO-COA KINASE-RELATED"/>
    <property type="match status" value="1"/>
</dbReference>
<dbReference type="PROSITE" id="PS51219">
    <property type="entry name" value="DPCK"/>
    <property type="match status" value="1"/>
</dbReference>
<proteinExistence type="inferred from homology"/>
<accession>A0ABT6ND55</accession>
<dbReference type="Proteomes" id="UP001158045">
    <property type="component" value="Unassembled WGS sequence"/>
</dbReference>
<dbReference type="HAMAP" id="MF_00376">
    <property type="entry name" value="Dephospho_CoA_kinase"/>
    <property type="match status" value="1"/>
</dbReference>
<comment type="function">
    <text evidence="3">Catalyzes the phosphorylation of the 3'-hydroxyl group of dephosphocoenzyme A to form coenzyme A.</text>
</comment>
<name>A0ABT6ND55_9FIRM</name>
<dbReference type="GO" id="GO:0004140">
    <property type="term" value="F:dephospho-CoA kinase activity"/>
    <property type="evidence" value="ECO:0007669"/>
    <property type="project" value="UniProtKB-EC"/>
</dbReference>
<dbReference type="SUPFAM" id="SSF52540">
    <property type="entry name" value="P-loop containing nucleoside triphosphate hydrolases"/>
    <property type="match status" value="1"/>
</dbReference>
<gene>
    <name evidence="3 5" type="primary">coaE</name>
    <name evidence="5" type="ORF">QE109_09305</name>
</gene>
<evidence type="ECO:0000256" key="3">
    <source>
        <dbReference type="HAMAP-Rule" id="MF_00376"/>
    </source>
</evidence>
<dbReference type="PANTHER" id="PTHR10695:SF46">
    <property type="entry name" value="BIFUNCTIONAL COENZYME A SYNTHASE-RELATED"/>
    <property type="match status" value="1"/>
</dbReference>
<evidence type="ECO:0000256" key="2">
    <source>
        <dbReference type="ARBA" id="ARBA00022840"/>
    </source>
</evidence>
<dbReference type="NCBIfam" id="TIGR00152">
    <property type="entry name" value="dephospho-CoA kinase"/>
    <property type="match status" value="1"/>
</dbReference>
<keyword evidence="3" id="KW-0173">Coenzyme A biosynthesis</keyword>
<feature type="binding site" evidence="3">
    <location>
        <begin position="23"/>
        <end position="28"/>
    </location>
    <ligand>
        <name>ATP</name>
        <dbReference type="ChEBI" id="CHEBI:30616"/>
    </ligand>
</feature>
<keyword evidence="3 5" id="KW-0808">Transferase</keyword>
<comment type="catalytic activity">
    <reaction evidence="3">
        <text>3'-dephospho-CoA + ATP = ADP + CoA + H(+)</text>
        <dbReference type="Rhea" id="RHEA:18245"/>
        <dbReference type="ChEBI" id="CHEBI:15378"/>
        <dbReference type="ChEBI" id="CHEBI:30616"/>
        <dbReference type="ChEBI" id="CHEBI:57287"/>
        <dbReference type="ChEBI" id="CHEBI:57328"/>
        <dbReference type="ChEBI" id="CHEBI:456216"/>
        <dbReference type="EC" id="2.7.1.24"/>
    </reaction>
</comment>
<keyword evidence="3" id="KW-0963">Cytoplasm</keyword>
<keyword evidence="2 3" id="KW-0067">ATP-binding</keyword>
<comment type="caution">
    <text evidence="5">The sequence shown here is derived from an EMBL/GenBank/DDBJ whole genome shotgun (WGS) entry which is preliminary data.</text>
</comment>
<comment type="pathway">
    <text evidence="3">Cofactor biosynthesis; coenzyme A biosynthesis; CoA from (R)-pantothenate: step 5/5.</text>
</comment>
<evidence type="ECO:0000313" key="5">
    <source>
        <dbReference type="EMBL" id="MDH8678343.1"/>
    </source>
</evidence>
<keyword evidence="1 3" id="KW-0547">Nucleotide-binding</keyword>
<dbReference type="Gene3D" id="3.40.50.300">
    <property type="entry name" value="P-loop containing nucleotide triphosphate hydrolases"/>
    <property type="match status" value="1"/>
</dbReference>
<organism evidence="5 6">
    <name type="scientific">Fusibacter bizertensis</name>
    <dbReference type="NCBI Taxonomy" id="1488331"/>
    <lineage>
        <taxon>Bacteria</taxon>
        <taxon>Bacillati</taxon>
        <taxon>Bacillota</taxon>
        <taxon>Clostridia</taxon>
        <taxon>Eubacteriales</taxon>
        <taxon>Eubacteriales Family XII. Incertae Sedis</taxon>
        <taxon>Fusibacter</taxon>
    </lineage>
</organism>
<dbReference type="InterPro" id="IPR001977">
    <property type="entry name" value="Depp_CoAkinase"/>
</dbReference>